<accession>A0A0G4E9G8</accession>
<proteinExistence type="predicted"/>
<feature type="domain" description="WWE" evidence="1">
    <location>
        <begin position="1"/>
        <end position="70"/>
    </location>
</feature>
<dbReference type="InterPro" id="IPR037197">
    <property type="entry name" value="WWE_dom_sf"/>
</dbReference>
<dbReference type="AlphaFoldDB" id="A0A0G4E9G8"/>
<gene>
    <name evidence="2" type="ORF">Vbra_1486</name>
</gene>
<dbReference type="InParanoid" id="A0A0G4E9G8"/>
<dbReference type="InterPro" id="IPR004170">
    <property type="entry name" value="WWE_dom"/>
</dbReference>
<evidence type="ECO:0000313" key="3">
    <source>
        <dbReference type="Proteomes" id="UP000041254"/>
    </source>
</evidence>
<dbReference type="EMBL" id="CDMY01000027">
    <property type="protein sequence ID" value="CEL91883.1"/>
    <property type="molecule type" value="Genomic_DNA"/>
</dbReference>
<name>A0A0G4E9G8_VITBC</name>
<dbReference type="Gene3D" id="3.40.50.11980">
    <property type="match status" value="1"/>
</dbReference>
<dbReference type="VEuPathDB" id="CryptoDB:Vbra_1486"/>
<organism evidence="2 3">
    <name type="scientific">Vitrella brassicaformis (strain CCMP3155)</name>
    <dbReference type="NCBI Taxonomy" id="1169540"/>
    <lineage>
        <taxon>Eukaryota</taxon>
        <taxon>Sar</taxon>
        <taxon>Alveolata</taxon>
        <taxon>Colpodellida</taxon>
        <taxon>Vitrellaceae</taxon>
        <taxon>Vitrella</taxon>
    </lineage>
</organism>
<keyword evidence="3" id="KW-1185">Reference proteome</keyword>
<evidence type="ECO:0000259" key="1">
    <source>
        <dbReference type="PROSITE" id="PS50918"/>
    </source>
</evidence>
<dbReference type="SUPFAM" id="SSF117839">
    <property type="entry name" value="WWE domain"/>
    <property type="match status" value="1"/>
</dbReference>
<evidence type="ECO:0000313" key="2">
    <source>
        <dbReference type="EMBL" id="CEL91883.1"/>
    </source>
</evidence>
<dbReference type="PROSITE" id="PS50918">
    <property type="entry name" value="WWE"/>
    <property type="match status" value="1"/>
</dbReference>
<sequence length="333" mass="37192">MTVQWQYSYDGGPTWHPFGDLESTIIESAEQEEQGHADFELHGVDMRMHWPERIAVGYDGAKEPSRKQRFWLLSCRRIMLPLDYDVPHPGNAESAGGGGGGSAGNALDEEWYDASNDVIPSQPPPDTPPPAAAVAAAANEVTPQVDLRQPMPSGDEGMSVTHVVIDAADVAYNYAQNVRQRDAAFGDKLLLIGVLRAIDVMRRRGLTPIVFFPHWLYNDTRACEDLCPTAHEENMEVLQKVTEMHLSEEVHVHVAPEQSTYHPTISIGRTRMKGSDIELMMELAKGHRAFLCCNDVDHIGFYQGGMQEYIDEHIVKYTIDVDNDMQFVPTFPS</sequence>
<protein>
    <recommendedName>
        <fullName evidence="1">WWE domain-containing protein</fullName>
    </recommendedName>
</protein>
<dbReference type="Proteomes" id="UP000041254">
    <property type="component" value="Unassembled WGS sequence"/>
</dbReference>
<reference evidence="2 3" key="1">
    <citation type="submission" date="2014-11" db="EMBL/GenBank/DDBJ databases">
        <authorList>
            <person name="Zhu J."/>
            <person name="Qi W."/>
            <person name="Song R."/>
        </authorList>
    </citation>
    <scope>NUCLEOTIDE SEQUENCE [LARGE SCALE GENOMIC DNA]</scope>
</reference>